<keyword evidence="11" id="KW-1185">Reference proteome</keyword>
<evidence type="ECO:0000256" key="3">
    <source>
        <dbReference type="ARBA" id="ARBA00022617"/>
    </source>
</evidence>
<comment type="similarity">
    <text evidence="7">Belongs to the chloroperoxidase family.</text>
</comment>
<comment type="cofactor">
    <cofactor evidence="1">
        <name>heme b</name>
        <dbReference type="ChEBI" id="CHEBI:60344"/>
    </cofactor>
</comment>
<feature type="chain" id="PRO_5040204527" evidence="8">
    <location>
        <begin position="20"/>
        <end position="427"/>
    </location>
</feature>
<dbReference type="InterPro" id="IPR000028">
    <property type="entry name" value="Chloroperoxidase"/>
</dbReference>
<dbReference type="RefSeq" id="XP_047760582.1">
    <property type="nucleotide sequence ID" value="XM_047904408.1"/>
</dbReference>
<evidence type="ECO:0000256" key="5">
    <source>
        <dbReference type="ARBA" id="ARBA00023002"/>
    </source>
</evidence>
<dbReference type="GO" id="GO:0004601">
    <property type="term" value="F:peroxidase activity"/>
    <property type="evidence" value="ECO:0007669"/>
    <property type="project" value="UniProtKB-KW"/>
</dbReference>
<sequence length="427" mass="45619">MKLSTSQILFASVAPLVNAFPAALLERAANDAAMQADADKIAQLLSRRQQGADAAKALFEPVPVFDAQKQLIDVSKGSGHEYVAPGPGDLRGPCPGLNAFANHGFLPHNGYATVSQYIEATETVVGMGPILAGFLSILGGAIDGDLLSWSLGGTPTLAQGGLTGVLGHGLVGSHNKYEGDSSPTRGDLYQAGDNYKTVTSQFQDMINFSPNGVATIESLTNFRSHRFDQQIATNPYFFNGPFTGVLVQPAAYAFIYRFMANHSAENTEGELTHSTLQSWFGVEGTDGNYNAVQGTERIPENWYRRPQAYPYEVTYFLADVINAALLHPKFLDIGGNTGTVNTFAGVNLENLTGGVFNVLDLLKGNNLGCFVFQLSSQAKPDILTGPLNALLGVVGGLVSQLGCRQLKAIDNKQLEAFPGYSRNPVYS</sequence>
<dbReference type="GeneID" id="71985138"/>
<evidence type="ECO:0000256" key="8">
    <source>
        <dbReference type="SAM" id="SignalP"/>
    </source>
</evidence>
<feature type="domain" description="Heme haloperoxidase family profile" evidence="9">
    <location>
        <begin position="78"/>
        <end position="318"/>
    </location>
</feature>
<keyword evidence="3" id="KW-0349">Heme</keyword>
<dbReference type="GO" id="GO:0046872">
    <property type="term" value="F:metal ion binding"/>
    <property type="evidence" value="ECO:0007669"/>
    <property type="project" value="UniProtKB-KW"/>
</dbReference>
<dbReference type="PROSITE" id="PS51405">
    <property type="entry name" value="HEME_HALOPEROXIDASE"/>
    <property type="match status" value="1"/>
</dbReference>
<evidence type="ECO:0000256" key="1">
    <source>
        <dbReference type="ARBA" id="ARBA00001970"/>
    </source>
</evidence>
<dbReference type="KEGG" id="ffu:CLAFUR5_05260"/>
<dbReference type="OrthoDB" id="407298at2759"/>
<evidence type="ECO:0000256" key="2">
    <source>
        <dbReference type="ARBA" id="ARBA00022559"/>
    </source>
</evidence>
<evidence type="ECO:0000256" key="7">
    <source>
        <dbReference type="ARBA" id="ARBA00025795"/>
    </source>
</evidence>
<dbReference type="Gene3D" id="1.10.489.10">
    <property type="entry name" value="Chloroperoxidase-like"/>
    <property type="match status" value="1"/>
</dbReference>
<proteinExistence type="inferred from homology"/>
<accession>A0A9Q8P7N2</accession>
<name>A0A9Q8P7N2_PASFU</name>
<organism evidence="10 11">
    <name type="scientific">Passalora fulva</name>
    <name type="common">Tomato leaf mold</name>
    <name type="synonym">Cladosporium fulvum</name>
    <dbReference type="NCBI Taxonomy" id="5499"/>
    <lineage>
        <taxon>Eukaryota</taxon>
        <taxon>Fungi</taxon>
        <taxon>Dikarya</taxon>
        <taxon>Ascomycota</taxon>
        <taxon>Pezizomycotina</taxon>
        <taxon>Dothideomycetes</taxon>
        <taxon>Dothideomycetidae</taxon>
        <taxon>Mycosphaerellales</taxon>
        <taxon>Mycosphaerellaceae</taxon>
        <taxon>Fulvia</taxon>
    </lineage>
</organism>
<evidence type="ECO:0000259" key="9">
    <source>
        <dbReference type="PROSITE" id="PS51405"/>
    </source>
</evidence>
<keyword evidence="8" id="KW-0732">Signal</keyword>
<keyword evidence="2 10" id="KW-0575">Peroxidase</keyword>
<keyword evidence="4" id="KW-0479">Metal-binding</keyword>
<reference evidence="10" key="1">
    <citation type="submission" date="2021-12" db="EMBL/GenBank/DDBJ databases">
        <authorList>
            <person name="Zaccaron A."/>
            <person name="Stergiopoulos I."/>
        </authorList>
    </citation>
    <scope>NUCLEOTIDE SEQUENCE</scope>
    <source>
        <strain evidence="10">Race5_Kim</strain>
    </source>
</reference>
<dbReference type="PANTHER" id="PTHR33577">
    <property type="entry name" value="STERIGMATOCYSTIN BIOSYNTHESIS PEROXIDASE STCC-RELATED"/>
    <property type="match status" value="1"/>
</dbReference>
<reference evidence="10" key="2">
    <citation type="journal article" date="2022" name="Microb. Genom.">
        <title>A chromosome-scale genome assembly of the tomato pathogen Cladosporium fulvum reveals a compartmentalized genome architecture and the presence of a dispensable chromosome.</title>
        <authorList>
            <person name="Zaccaron A.Z."/>
            <person name="Chen L.H."/>
            <person name="Samaras A."/>
            <person name="Stergiopoulos I."/>
        </authorList>
    </citation>
    <scope>NUCLEOTIDE SEQUENCE</scope>
    <source>
        <strain evidence="10">Race5_Kim</strain>
    </source>
</reference>
<keyword evidence="5" id="KW-0560">Oxidoreductase</keyword>
<dbReference type="Proteomes" id="UP000756132">
    <property type="component" value="Chromosome 4"/>
</dbReference>
<dbReference type="SUPFAM" id="SSF47571">
    <property type="entry name" value="Cloroperoxidase"/>
    <property type="match status" value="1"/>
</dbReference>
<keyword evidence="6" id="KW-0408">Iron</keyword>
<evidence type="ECO:0000256" key="4">
    <source>
        <dbReference type="ARBA" id="ARBA00022723"/>
    </source>
</evidence>
<dbReference type="Pfam" id="PF01328">
    <property type="entry name" value="Peroxidase_2"/>
    <property type="match status" value="1"/>
</dbReference>
<evidence type="ECO:0000313" key="10">
    <source>
        <dbReference type="EMBL" id="UJO16216.1"/>
    </source>
</evidence>
<feature type="signal peptide" evidence="8">
    <location>
        <begin position="1"/>
        <end position="19"/>
    </location>
</feature>
<evidence type="ECO:0000313" key="11">
    <source>
        <dbReference type="Proteomes" id="UP000756132"/>
    </source>
</evidence>
<dbReference type="EMBL" id="CP090166">
    <property type="protein sequence ID" value="UJO16216.1"/>
    <property type="molecule type" value="Genomic_DNA"/>
</dbReference>
<dbReference type="InterPro" id="IPR036851">
    <property type="entry name" value="Chloroperoxidase-like_sf"/>
</dbReference>
<gene>
    <name evidence="10" type="ORF">CLAFUR5_05260</name>
</gene>
<evidence type="ECO:0000256" key="6">
    <source>
        <dbReference type="ARBA" id="ARBA00023004"/>
    </source>
</evidence>
<protein>
    <submittedName>
        <fullName evidence="10">Dothistromin biosynthesis peroxidase dotB</fullName>
    </submittedName>
</protein>
<dbReference type="AlphaFoldDB" id="A0A9Q8P7N2"/>
<dbReference type="PANTHER" id="PTHR33577:SF1">
    <property type="entry name" value="HEME HALOPEROXIDASE FAMILY PROFILE DOMAIN-CONTAINING PROTEIN"/>
    <property type="match status" value="1"/>
</dbReference>